<feature type="region of interest" description="Disordered" evidence="1">
    <location>
        <begin position="236"/>
        <end position="318"/>
    </location>
</feature>
<accession>A0ABQ8MIM9</accession>
<keyword evidence="3" id="KW-1185">Reference proteome</keyword>
<feature type="compositionally biased region" description="Low complexity" evidence="1">
    <location>
        <begin position="256"/>
        <end position="274"/>
    </location>
</feature>
<feature type="compositionally biased region" description="Pro residues" evidence="1">
    <location>
        <begin position="309"/>
        <end position="318"/>
    </location>
</feature>
<protein>
    <submittedName>
        <fullName evidence="2">Titin</fullName>
    </submittedName>
</protein>
<name>A0ABQ8MIM9_LABRO</name>
<organism evidence="2 3">
    <name type="scientific">Labeo rohita</name>
    <name type="common">Indian major carp</name>
    <name type="synonym">Cyprinus rohita</name>
    <dbReference type="NCBI Taxonomy" id="84645"/>
    <lineage>
        <taxon>Eukaryota</taxon>
        <taxon>Metazoa</taxon>
        <taxon>Chordata</taxon>
        <taxon>Craniata</taxon>
        <taxon>Vertebrata</taxon>
        <taxon>Euteleostomi</taxon>
        <taxon>Actinopterygii</taxon>
        <taxon>Neopterygii</taxon>
        <taxon>Teleostei</taxon>
        <taxon>Ostariophysi</taxon>
        <taxon>Cypriniformes</taxon>
        <taxon>Cyprinidae</taxon>
        <taxon>Labeoninae</taxon>
        <taxon>Labeonini</taxon>
        <taxon>Labeo</taxon>
    </lineage>
</organism>
<evidence type="ECO:0000313" key="3">
    <source>
        <dbReference type="Proteomes" id="UP000830375"/>
    </source>
</evidence>
<proteinExistence type="predicted"/>
<evidence type="ECO:0000256" key="1">
    <source>
        <dbReference type="SAM" id="MobiDB-lite"/>
    </source>
</evidence>
<feature type="compositionally biased region" description="Pro residues" evidence="1">
    <location>
        <begin position="181"/>
        <end position="201"/>
    </location>
</feature>
<feature type="region of interest" description="Disordered" evidence="1">
    <location>
        <begin position="172"/>
        <end position="217"/>
    </location>
</feature>
<feature type="compositionally biased region" description="Pro residues" evidence="1">
    <location>
        <begin position="281"/>
        <end position="292"/>
    </location>
</feature>
<feature type="compositionally biased region" description="Basic residues" evidence="1">
    <location>
        <begin position="663"/>
        <end position="684"/>
    </location>
</feature>
<sequence length="930" mass="99609">MDILMDKNFDMRCSCLSVSSLCADRQTDIHHYTISSLVRWPYIYLYFSIMVLLQTSPPDLPESRPLATMPATVEVPVGREGAEDSIAHCTAAEGEQCLDLGHLNMEQDLIDFSEDIYVELPACLDFPPTLPMLCPPIVPVASVPPPLSPDSPAAYPQPTTCAVRLPQVCQSPSASWLEDPSSPPPASESRTPPWPSDPAAPPRLSAPSSPLSPVDPLAPPGSLSLRLRLGWSSSRHRLSDSIPPAVPRHSVPPAPLGSSLPPALPQSSVAPALLQTSGSPPRSPEPWFPPGPTRSSVSPRIIGSSSPHRAPPPPVPPPSVGPLELSALPPPWLLPPSAPPWATIMAAAWPSVSTMVPPSVGSALDPSASSLAPPFVVTILDFVCCPSPGSLSSARASSYTPLFLFCSTVRGRAFQEGGSEYKLNRQQLENEKNGHDQSAAIKKAHEMMMSHLTFSISSLMGIKKIYKVTNLAESRFWDASTSRSWQSALVAVSEPHRRHVQCVGIWCSHHAGGSVKEGQCSKGKGPVAMPSLAHSTSGGFNGLASLPVIRLTGADRGSGSGSSLLLTTLNPLNAPFLDPRGHQLACTGKRPVSREEACSAFQPRHPKEVQKSASIHNKKCTSSHAARPGCFGAPPLSHTHSRWEPGEGWRLRDGEMLISKGRQLTRHIPPARRHPSHKASRPHRSATFLSQAPAVRVGGDSSPGNSPSRSAPDQGQRNWNLVDSLNQPQVRFFTNFFCEREGMTSLGVARLCCLGSALLGFSTGVAGRANDRHRDLVSLSSWGFSEGGAVFGREGSRSVALGVAASFTGYVLLGSRHFWGFNGPASSPVSRLTGADTSVHALGRDRSPEERRAQHFNHAGDDASHQVRLITHRQTCLFWAPLLSRIPTPVGSLVKGGNGDVMLSDIFGVSLDLKYVTRRNVEPEGELSEF</sequence>
<feature type="region of interest" description="Disordered" evidence="1">
    <location>
        <begin position="663"/>
        <end position="719"/>
    </location>
</feature>
<dbReference type="EMBL" id="JACTAM010000008">
    <property type="protein sequence ID" value="KAI2662036.1"/>
    <property type="molecule type" value="Genomic_DNA"/>
</dbReference>
<gene>
    <name evidence="2" type="ORF">H4Q32_007769</name>
</gene>
<feature type="compositionally biased region" description="Low complexity" evidence="1">
    <location>
        <begin position="294"/>
        <end position="308"/>
    </location>
</feature>
<evidence type="ECO:0000313" key="2">
    <source>
        <dbReference type="EMBL" id="KAI2662036.1"/>
    </source>
</evidence>
<feature type="compositionally biased region" description="Pro residues" evidence="1">
    <location>
        <begin position="244"/>
        <end position="255"/>
    </location>
</feature>
<dbReference type="Proteomes" id="UP000830375">
    <property type="component" value="Unassembled WGS sequence"/>
</dbReference>
<feature type="compositionally biased region" description="Polar residues" evidence="1">
    <location>
        <begin position="702"/>
        <end position="719"/>
    </location>
</feature>
<comment type="caution">
    <text evidence="2">The sequence shown here is derived from an EMBL/GenBank/DDBJ whole genome shotgun (WGS) entry which is preliminary data.</text>
</comment>
<feature type="compositionally biased region" description="Low complexity" evidence="1">
    <location>
        <begin position="202"/>
        <end position="217"/>
    </location>
</feature>
<reference evidence="2 3" key="1">
    <citation type="submission" date="2022-01" db="EMBL/GenBank/DDBJ databases">
        <title>A high-quality chromosome-level genome assembly of rohu carp, Labeo rohita.</title>
        <authorList>
            <person name="Arick M.A. II"/>
            <person name="Hsu C.-Y."/>
            <person name="Magbanua Z."/>
            <person name="Pechanova O."/>
            <person name="Grover C."/>
            <person name="Miller E."/>
            <person name="Thrash A."/>
            <person name="Ezzel L."/>
            <person name="Alam S."/>
            <person name="Benzie J."/>
            <person name="Hamilton M."/>
            <person name="Karsi A."/>
            <person name="Lawrence M.L."/>
            <person name="Peterson D.G."/>
        </authorList>
    </citation>
    <scope>NUCLEOTIDE SEQUENCE [LARGE SCALE GENOMIC DNA]</scope>
    <source>
        <strain evidence="3">BAU-BD-2019</strain>
        <tissue evidence="2">Blood</tissue>
    </source>
</reference>